<feature type="compositionally biased region" description="Polar residues" evidence="1">
    <location>
        <begin position="24"/>
        <end position="38"/>
    </location>
</feature>
<sequence>MSDTKPEPKREGTMKTTSKEDNTESNQKGQVSAENTDGNGAVEGPVAKKAKLVKDHTMVETATTGKKFLGKEVLEETRSATRAIRDTAKVSLKRLGTMAKTAQEGEALLKDLGYPEEGGKADKRQTRSQTRGGNQQSPSSQKKTPTRESTRQSRRGGPQKDDQEESSEENEDDADQKELKSKKREDSAADSNQD</sequence>
<feature type="compositionally biased region" description="Basic and acidic residues" evidence="1">
    <location>
        <begin position="1"/>
        <end position="22"/>
    </location>
</feature>
<feature type="compositionally biased region" description="Polar residues" evidence="1">
    <location>
        <begin position="127"/>
        <end position="143"/>
    </location>
</feature>
<name>A0ABM1RUS2_LIMPO</name>
<feature type="region of interest" description="Disordered" evidence="1">
    <location>
        <begin position="1"/>
        <end position="49"/>
    </location>
</feature>
<dbReference type="RefSeq" id="XP_022235127.1">
    <property type="nucleotide sequence ID" value="XM_022379419.1"/>
</dbReference>
<reference evidence="3" key="1">
    <citation type="submission" date="2025-08" db="UniProtKB">
        <authorList>
            <consortium name="RefSeq"/>
        </authorList>
    </citation>
    <scope>IDENTIFICATION</scope>
    <source>
        <tissue evidence="3">Muscle</tissue>
    </source>
</reference>
<dbReference type="Proteomes" id="UP000694941">
    <property type="component" value="Unplaced"/>
</dbReference>
<dbReference type="GeneID" id="106475264"/>
<evidence type="ECO:0000313" key="3">
    <source>
        <dbReference type="RefSeq" id="XP_022235127.1"/>
    </source>
</evidence>
<organism evidence="2 3">
    <name type="scientific">Limulus polyphemus</name>
    <name type="common">Atlantic horseshoe crab</name>
    <dbReference type="NCBI Taxonomy" id="6850"/>
    <lineage>
        <taxon>Eukaryota</taxon>
        <taxon>Metazoa</taxon>
        <taxon>Ecdysozoa</taxon>
        <taxon>Arthropoda</taxon>
        <taxon>Chelicerata</taxon>
        <taxon>Merostomata</taxon>
        <taxon>Xiphosura</taxon>
        <taxon>Limulidae</taxon>
        <taxon>Limulus</taxon>
    </lineage>
</organism>
<feature type="compositionally biased region" description="Acidic residues" evidence="1">
    <location>
        <begin position="162"/>
        <end position="175"/>
    </location>
</feature>
<feature type="compositionally biased region" description="Basic and acidic residues" evidence="1">
    <location>
        <begin position="176"/>
        <end position="187"/>
    </location>
</feature>
<evidence type="ECO:0000313" key="2">
    <source>
        <dbReference type="Proteomes" id="UP000694941"/>
    </source>
</evidence>
<proteinExistence type="predicted"/>
<feature type="region of interest" description="Disordered" evidence="1">
    <location>
        <begin position="106"/>
        <end position="194"/>
    </location>
</feature>
<protein>
    <submittedName>
        <fullName evidence="3">Uncharacterized protein LOC106475264 isoform X2</fullName>
    </submittedName>
</protein>
<accession>A0ABM1RUS2</accession>
<evidence type="ECO:0000256" key="1">
    <source>
        <dbReference type="SAM" id="MobiDB-lite"/>
    </source>
</evidence>
<keyword evidence="2" id="KW-1185">Reference proteome</keyword>
<gene>
    <name evidence="3" type="primary">LOC106475264</name>
</gene>